<dbReference type="KEGG" id="hbs:IPV69_22115"/>
<dbReference type="Pfam" id="PF07587">
    <property type="entry name" value="PSD1"/>
    <property type="match status" value="1"/>
</dbReference>
<dbReference type="GO" id="GO:0020037">
    <property type="term" value="F:heme binding"/>
    <property type="evidence" value="ECO:0007669"/>
    <property type="project" value="InterPro"/>
</dbReference>
<proteinExistence type="predicted"/>
<dbReference type="PROSITE" id="PS51007">
    <property type="entry name" value="CYTC"/>
    <property type="match status" value="1"/>
</dbReference>
<dbReference type="PANTHER" id="PTHR35889">
    <property type="entry name" value="CYCLOINULO-OLIGOSACCHARIDE FRUCTANOTRANSFERASE-RELATED"/>
    <property type="match status" value="1"/>
</dbReference>
<dbReference type="InterPro" id="IPR011444">
    <property type="entry name" value="DUF1549"/>
</dbReference>
<reference evidence="6 7" key="1">
    <citation type="submission" date="2020-10" db="EMBL/GenBank/DDBJ databases">
        <title>Wide distribution of Phycisphaera-like planctomycetes from WD2101 soil group in peatlands and genome analysis of the first cultivated representative.</title>
        <authorList>
            <person name="Dedysh S.N."/>
            <person name="Beletsky A.V."/>
            <person name="Ivanova A."/>
            <person name="Kulichevskaya I.S."/>
            <person name="Suzina N.E."/>
            <person name="Philippov D.A."/>
            <person name="Rakitin A.L."/>
            <person name="Mardanov A.V."/>
            <person name="Ravin N.V."/>
        </authorList>
    </citation>
    <scope>NUCLEOTIDE SEQUENCE [LARGE SCALE GENOMIC DNA]</scope>
    <source>
        <strain evidence="6 7">M1803</strain>
    </source>
</reference>
<dbReference type="RefSeq" id="WP_206291902.1">
    <property type="nucleotide sequence ID" value="NZ_CP063458.1"/>
</dbReference>
<dbReference type="InterPro" id="IPR022655">
    <property type="entry name" value="DUF1553"/>
</dbReference>
<organism evidence="6 7">
    <name type="scientific">Humisphaera borealis</name>
    <dbReference type="NCBI Taxonomy" id="2807512"/>
    <lineage>
        <taxon>Bacteria</taxon>
        <taxon>Pseudomonadati</taxon>
        <taxon>Planctomycetota</taxon>
        <taxon>Phycisphaerae</taxon>
        <taxon>Tepidisphaerales</taxon>
        <taxon>Tepidisphaeraceae</taxon>
        <taxon>Humisphaera</taxon>
    </lineage>
</organism>
<keyword evidence="1 4" id="KW-0349">Heme</keyword>
<dbReference type="Pfam" id="PF07583">
    <property type="entry name" value="PSCyt2"/>
    <property type="match status" value="1"/>
</dbReference>
<keyword evidence="3 4" id="KW-0408">Iron</keyword>
<accession>A0A7M2WUE4</accession>
<dbReference type="GO" id="GO:0009055">
    <property type="term" value="F:electron transfer activity"/>
    <property type="evidence" value="ECO:0007669"/>
    <property type="project" value="InterPro"/>
</dbReference>
<dbReference type="InterPro" id="IPR009056">
    <property type="entry name" value="Cyt_c-like_dom"/>
</dbReference>
<dbReference type="GO" id="GO:0046872">
    <property type="term" value="F:metal ion binding"/>
    <property type="evidence" value="ECO:0007669"/>
    <property type="project" value="UniProtKB-KW"/>
</dbReference>
<evidence type="ECO:0000256" key="1">
    <source>
        <dbReference type="ARBA" id="ARBA00022617"/>
    </source>
</evidence>
<evidence type="ECO:0000256" key="2">
    <source>
        <dbReference type="ARBA" id="ARBA00022723"/>
    </source>
</evidence>
<dbReference type="PANTHER" id="PTHR35889:SF3">
    <property type="entry name" value="F-BOX DOMAIN-CONTAINING PROTEIN"/>
    <property type="match status" value="1"/>
</dbReference>
<dbReference type="SUPFAM" id="SSF46626">
    <property type="entry name" value="Cytochrome c"/>
    <property type="match status" value="1"/>
</dbReference>
<dbReference type="EMBL" id="CP063458">
    <property type="protein sequence ID" value="QOV88894.1"/>
    <property type="molecule type" value="Genomic_DNA"/>
</dbReference>
<evidence type="ECO:0000259" key="5">
    <source>
        <dbReference type="PROSITE" id="PS51007"/>
    </source>
</evidence>
<protein>
    <submittedName>
        <fullName evidence="6">PSD1 domain-containing protein</fullName>
    </submittedName>
</protein>
<evidence type="ECO:0000313" key="6">
    <source>
        <dbReference type="EMBL" id="QOV88894.1"/>
    </source>
</evidence>
<gene>
    <name evidence="6" type="ORF">IPV69_22115</name>
</gene>
<dbReference type="InterPro" id="IPR036909">
    <property type="entry name" value="Cyt_c-like_dom_sf"/>
</dbReference>
<feature type="domain" description="Cytochrome c" evidence="5">
    <location>
        <begin position="17"/>
        <end position="119"/>
    </location>
</feature>
<name>A0A7M2WUE4_9BACT</name>
<evidence type="ECO:0000256" key="3">
    <source>
        <dbReference type="ARBA" id="ARBA00023004"/>
    </source>
</evidence>
<evidence type="ECO:0000313" key="7">
    <source>
        <dbReference type="Proteomes" id="UP000593765"/>
    </source>
</evidence>
<dbReference type="AlphaFoldDB" id="A0A7M2WUE4"/>
<dbReference type="Pfam" id="PF07635">
    <property type="entry name" value="PSCyt1"/>
    <property type="match status" value="1"/>
</dbReference>
<keyword evidence="2 4" id="KW-0479">Metal-binding</keyword>
<dbReference type="InterPro" id="IPR011429">
    <property type="entry name" value="Cyt_c_Planctomycete-type"/>
</dbReference>
<sequence>MVATFAARRSTAADAPLAQADAEQLFLAKVWPTMKAKCLACHGDDEKKIKGELDLRTRDAALKGGESGKPSIVAGSPEKSPFYVAVTRHDPDLLMPPKDNDKLSAEQVEHVRLWIAAGAPWPDPEKVQPVASRWNEADGIAVATSGGLSADWTNRKYKPEDLWAYKPIARPAVPAVKSASPAGLNGIDAFILQKLQSKGIAGLAGPADRLTLIRRATFDLTGLPPAAAEVEAFVNDTAPDAFARLVERLLASPQYGEQQARHWLDVVRYADSAGFSNDFERPNAWRYRDYVVRSMNADKPFDRFVLEQIAGDELDPQDPEMQIAVGYLRMGPWEHTGMTVAAVTRQQFLDDVTHSVGVTFLGQGLRCASCHDHKFDPVPTKDYYRIQAVFGSTQFAERDVPFLPVENVSGFEAQRKVVEQRLAQLNVGKAELKRRADEGLAAFLKEKGVAKVEDLPQDQRPKKDYLGSTAGISNLDLSLRKIYQKSDAYLERELLRFDPLAFSVYSGPANNYTSVKARNPIPGKQQMAKAAVQKVHILTGGSVESPAAEVTPGVLSVVDGSNDTVQPSEWNTIPTTAEGRRLRFARWVASPKNTLTARVIVNRIWQQHFGHGLVPTPNNFGKMGGKPTHPELLDHLATWFMDNGWSIKKLHRYIMASATYQQSPTPPRVAGVDVQAIDPKNQLLAYFPPRRLSAEEIRDSILAVSGELNPEAGGPGVFPEINWEVAMQPRHIMGSVAPAYIPSATPKERNRRTIYAFRYRTLPDPMLEVFNRPGSEMSCEKRDETTVTPQVFALFNSQFTASRSLAMAANVSKTGDAIEAQMDVAFRRVFGRAPTADERAACLSHYQKMLDHHRKTAPVAAKLPSHVERHMVEELTGEPVVWQEDLGVLKSYQQDLQPTQVSAEVRALAEVCLVLLNSNEFLYVR</sequence>
<keyword evidence="7" id="KW-1185">Reference proteome</keyword>
<dbReference type="Proteomes" id="UP000593765">
    <property type="component" value="Chromosome"/>
</dbReference>
<evidence type="ECO:0000256" key="4">
    <source>
        <dbReference type="PROSITE-ProRule" id="PRU00433"/>
    </source>
</evidence>